<reference evidence="6 7" key="1">
    <citation type="journal article" date="2016" name="PLoS Pathog.">
        <title>Biosynthesis of antibiotic leucinostatins in bio-control fungus Purpureocillium lilacinum and their inhibition on phytophthora revealed by genome mining.</title>
        <authorList>
            <person name="Wang G."/>
            <person name="Liu Z."/>
            <person name="Lin R."/>
            <person name="Li E."/>
            <person name="Mao Z."/>
            <person name="Ling J."/>
            <person name="Yang Y."/>
            <person name="Yin W.B."/>
            <person name="Xie B."/>
        </authorList>
    </citation>
    <scope>NUCLEOTIDE SEQUENCE [LARGE SCALE GENOMIC DNA]</scope>
    <source>
        <strain evidence="6">170</strain>
    </source>
</reference>
<accession>A0A179FNM1</accession>
<keyword evidence="2" id="KW-0378">Hydrolase</keyword>
<evidence type="ECO:0000313" key="7">
    <source>
        <dbReference type="Proteomes" id="UP000078397"/>
    </source>
</evidence>
<dbReference type="Pfam" id="PF03403">
    <property type="entry name" value="PAF-AH_p_II"/>
    <property type="match status" value="1"/>
</dbReference>
<evidence type="ECO:0000313" key="6">
    <source>
        <dbReference type="EMBL" id="OAQ67255.1"/>
    </source>
</evidence>
<dbReference type="GO" id="GO:0016042">
    <property type="term" value="P:lipid catabolic process"/>
    <property type="evidence" value="ECO:0007669"/>
    <property type="project" value="UniProtKB-KW"/>
</dbReference>
<evidence type="ECO:0000256" key="1">
    <source>
        <dbReference type="ARBA" id="ARBA00013201"/>
    </source>
</evidence>
<feature type="chain" id="PRO_5008101865" description="1-alkyl-2-acetylglycerophosphocholine esterase" evidence="5">
    <location>
        <begin position="17"/>
        <end position="299"/>
    </location>
</feature>
<dbReference type="KEGG" id="pchm:VFPPC_14456"/>
<dbReference type="SUPFAM" id="SSF53474">
    <property type="entry name" value="alpha/beta-Hydrolases"/>
    <property type="match status" value="1"/>
</dbReference>
<keyword evidence="3" id="KW-0442">Lipid degradation</keyword>
<dbReference type="AlphaFoldDB" id="A0A179FNM1"/>
<dbReference type="GeneID" id="28856219"/>
<dbReference type="EC" id="3.1.1.47" evidence="1"/>
<dbReference type="PANTHER" id="PTHR10272:SF14">
    <property type="entry name" value="PAF ACETYLHYDROLASE FAMILY PROTEIN"/>
    <property type="match status" value="1"/>
</dbReference>
<proteinExistence type="predicted"/>
<dbReference type="Proteomes" id="UP000078397">
    <property type="component" value="Unassembled WGS sequence"/>
</dbReference>
<dbReference type="GO" id="GO:0003847">
    <property type="term" value="F:1-alkyl-2-acetylglycerophosphocholine esterase activity"/>
    <property type="evidence" value="ECO:0007669"/>
    <property type="project" value="UniProtKB-EC"/>
</dbReference>
<keyword evidence="4" id="KW-0443">Lipid metabolism</keyword>
<comment type="caution">
    <text evidence="6">The sequence shown here is derived from an EMBL/GenBank/DDBJ whole genome shotgun (WGS) entry which is preliminary data.</text>
</comment>
<protein>
    <recommendedName>
        <fullName evidence="1">1-alkyl-2-acetylglycerophosphocholine esterase</fullName>
        <ecNumber evidence="1">3.1.1.47</ecNumber>
    </recommendedName>
</protein>
<evidence type="ECO:0000256" key="5">
    <source>
        <dbReference type="SAM" id="SignalP"/>
    </source>
</evidence>
<feature type="signal peptide" evidence="5">
    <location>
        <begin position="1"/>
        <end position="16"/>
    </location>
</feature>
<evidence type="ECO:0000256" key="3">
    <source>
        <dbReference type="ARBA" id="ARBA00022963"/>
    </source>
</evidence>
<dbReference type="STRING" id="1380566.A0A179FNM1"/>
<sequence>MPKLIIIVAAVAAVQAVLFPLPPGPYGVGLRIQDYTDNKRLDPYAPKGQSHYRRVVISAFLPVEKEKCQTEAVPYMPPLTAAQGDGQLVGTGFANDSLSSAKMQVCKLSLVEFPDGSVIKNTTFELNPTVFAQAANVRADDASFILDMLHNPYTLAKLTAGLYGQVDPERILMYGHSLGGVTASKAMFQDKRIKAGMNVDGWMYEPTVVSTGLDRPFLLLGTPKQYDELDSNWPEFYEEWKPKMYEMFGSIDALPLQTITNEVLSGLADVAFNRNDTKLRNMEKFPEVSIEHQDFPKGR</sequence>
<keyword evidence="5" id="KW-0732">Signal</keyword>
<dbReference type="EMBL" id="LSBJ02000004">
    <property type="protein sequence ID" value="OAQ67255.1"/>
    <property type="molecule type" value="Genomic_DNA"/>
</dbReference>
<name>A0A179FNM1_METCM</name>
<dbReference type="OrthoDB" id="2861593at2759"/>
<organism evidence="6 7">
    <name type="scientific">Pochonia chlamydosporia 170</name>
    <dbReference type="NCBI Taxonomy" id="1380566"/>
    <lineage>
        <taxon>Eukaryota</taxon>
        <taxon>Fungi</taxon>
        <taxon>Dikarya</taxon>
        <taxon>Ascomycota</taxon>
        <taxon>Pezizomycotina</taxon>
        <taxon>Sordariomycetes</taxon>
        <taxon>Hypocreomycetidae</taxon>
        <taxon>Hypocreales</taxon>
        <taxon>Clavicipitaceae</taxon>
        <taxon>Pochonia</taxon>
    </lineage>
</organism>
<dbReference type="InterPro" id="IPR029058">
    <property type="entry name" value="AB_hydrolase_fold"/>
</dbReference>
<gene>
    <name evidence="6" type="ORF">VFPPC_14456</name>
</gene>
<dbReference type="PANTHER" id="PTHR10272">
    <property type="entry name" value="PLATELET-ACTIVATING FACTOR ACETYLHYDROLASE"/>
    <property type="match status" value="1"/>
</dbReference>
<dbReference type="Gene3D" id="3.40.50.1820">
    <property type="entry name" value="alpha/beta hydrolase"/>
    <property type="match status" value="1"/>
</dbReference>
<evidence type="ECO:0000256" key="4">
    <source>
        <dbReference type="ARBA" id="ARBA00023098"/>
    </source>
</evidence>
<keyword evidence="7" id="KW-1185">Reference proteome</keyword>
<evidence type="ECO:0000256" key="2">
    <source>
        <dbReference type="ARBA" id="ARBA00022801"/>
    </source>
</evidence>
<dbReference type="RefSeq" id="XP_018144342.1">
    <property type="nucleotide sequence ID" value="XM_018292225.1"/>
</dbReference>